<dbReference type="AlphaFoldDB" id="A0A2P6MUH5"/>
<sequence>MMELEALGAVFLHPLTTSHTKSSVKGLSVISCTKVAKADNLGLLQWLLEKGYPLNEDQPWFDLSVLWGSPDVIDWLIERFHKSVDEMYDVLLDTNRGGHFDVCNVPVMEYLLQLKWGESEEVQIEKMGPPYRWIEEYLGAPTYRRERQ</sequence>
<dbReference type="InParanoid" id="A0A2P6MUH5"/>
<comment type="caution">
    <text evidence="1">The sequence shown here is derived from an EMBL/GenBank/DDBJ whole genome shotgun (WGS) entry which is preliminary data.</text>
</comment>
<keyword evidence="2" id="KW-1185">Reference proteome</keyword>
<gene>
    <name evidence="1" type="ORF">PROFUN_15805</name>
</gene>
<accession>A0A2P6MUH5</accession>
<dbReference type="EMBL" id="MDYQ01000394">
    <property type="protein sequence ID" value="PRP75368.1"/>
    <property type="molecule type" value="Genomic_DNA"/>
</dbReference>
<name>A0A2P6MUH5_9EUKA</name>
<reference evidence="1 2" key="1">
    <citation type="journal article" date="2018" name="Genome Biol. Evol.">
        <title>Multiple Roots of Fruiting Body Formation in Amoebozoa.</title>
        <authorList>
            <person name="Hillmann F."/>
            <person name="Forbes G."/>
            <person name="Novohradska S."/>
            <person name="Ferling I."/>
            <person name="Riege K."/>
            <person name="Groth M."/>
            <person name="Westermann M."/>
            <person name="Marz M."/>
            <person name="Spaller T."/>
            <person name="Winckler T."/>
            <person name="Schaap P."/>
            <person name="Glockner G."/>
        </authorList>
    </citation>
    <scope>NUCLEOTIDE SEQUENCE [LARGE SCALE GENOMIC DNA]</scope>
    <source>
        <strain evidence="1 2">Jena</strain>
    </source>
</reference>
<organism evidence="1 2">
    <name type="scientific">Planoprotostelium fungivorum</name>
    <dbReference type="NCBI Taxonomy" id="1890364"/>
    <lineage>
        <taxon>Eukaryota</taxon>
        <taxon>Amoebozoa</taxon>
        <taxon>Evosea</taxon>
        <taxon>Variosea</taxon>
        <taxon>Cavosteliida</taxon>
        <taxon>Cavosteliaceae</taxon>
        <taxon>Planoprotostelium</taxon>
    </lineage>
</organism>
<proteinExistence type="predicted"/>
<dbReference type="Proteomes" id="UP000241769">
    <property type="component" value="Unassembled WGS sequence"/>
</dbReference>
<protein>
    <submittedName>
        <fullName evidence="1">Uncharacterized protein</fullName>
    </submittedName>
</protein>
<evidence type="ECO:0000313" key="2">
    <source>
        <dbReference type="Proteomes" id="UP000241769"/>
    </source>
</evidence>
<evidence type="ECO:0000313" key="1">
    <source>
        <dbReference type="EMBL" id="PRP75368.1"/>
    </source>
</evidence>